<dbReference type="PANTHER" id="PTHR43952:SF75">
    <property type="entry name" value="PROTEIN RADIALIS-LIKE 6"/>
    <property type="match status" value="1"/>
</dbReference>
<protein>
    <recommendedName>
        <fullName evidence="9">Myb-like domain-containing protein</fullName>
    </recommendedName>
</protein>
<evidence type="ECO:0008006" key="9">
    <source>
        <dbReference type="Google" id="ProtNLM"/>
    </source>
</evidence>
<keyword evidence="4" id="KW-0804">Transcription</keyword>
<keyword evidence="3" id="KW-0805">Transcription regulation</keyword>
<evidence type="ECO:0000256" key="5">
    <source>
        <dbReference type="ARBA" id="ARBA00023242"/>
    </source>
</evidence>
<dbReference type="PhylomeDB" id="A0A068UCL7"/>
<dbReference type="PANTHER" id="PTHR43952">
    <property type="entry name" value="MYB FAMILY TRANSCRIPTION FACTOR-RELATED"/>
    <property type="match status" value="1"/>
</dbReference>
<comment type="subcellular location">
    <subcellularLocation>
        <location evidence="1">Nucleus</location>
    </subcellularLocation>
</comment>
<keyword evidence="5" id="KW-0539">Nucleus</keyword>
<dbReference type="STRING" id="49390.A0A068UCL7"/>
<dbReference type="InParanoid" id="A0A068UCL7"/>
<sequence length="88" mass="10224">MASNSTWTYQQNKLFENALATYCEDPPELFFQNVAKAVGDKTAEEVKRHYEILVEDIQKIESGQIPLPNYNDDVDIKDEKQVTDEEQR</sequence>
<dbReference type="GO" id="GO:0048262">
    <property type="term" value="P:determination of dorsal/ventral asymmetry"/>
    <property type="evidence" value="ECO:0007669"/>
    <property type="project" value="UniProtKB-ARBA"/>
</dbReference>
<dbReference type="GO" id="GO:0003700">
    <property type="term" value="F:DNA-binding transcription factor activity"/>
    <property type="evidence" value="ECO:0007669"/>
    <property type="project" value="InterPro"/>
</dbReference>
<dbReference type="GO" id="GO:0005634">
    <property type="term" value="C:nucleus"/>
    <property type="evidence" value="ECO:0007669"/>
    <property type="project" value="UniProtKB-SubCell"/>
</dbReference>
<dbReference type="SUPFAM" id="SSF46689">
    <property type="entry name" value="Homeodomain-like"/>
    <property type="match status" value="1"/>
</dbReference>
<evidence type="ECO:0000256" key="4">
    <source>
        <dbReference type="ARBA" id="ARBA00023163"/>
    </source>
</evidence>
<name>A0A068UCL7_COFCA</name>
<gene>
    <name evidence="7" type="ORF">GSCOC_T00023048001</name>
</gene>
<dbReference type="GO" id="GO:0009908">
    <property type="term" value="P:flower development"/>
    <property type="evidence" value="ECO:0007669"/>
    <property type="project" value="UniProtKB-ARBA"/>
</dbReference>
<dbReference type="EMBL" id="HG739105">
    <property type="protein sequence ID" value="CDP06290.1"/>
    <property type="molecule type" value="Genomic_DNA"/>
</dbReference>
<evidence type="ECO:0000313" key="8">
    <source>
        <dbReference type="Proteomes" id="UP000295252"/>
    </source>
</evidence>
<dbReference type="Gene3D" id="1.10.10.60">
    <property type="entry name" value="Homeodomain-like"/>
    <property type="match status" value="1"/>
</dbReference>
<dbReference type="OMA" id="AYFTSSH"/>
<feature type="compositionally biased region" description="Basic and acidic residues" evidence="6">
    <location>
        <begin position="77"/>
        <end position="88"/>
    </location>
</feature>
<accession>A0A068UCL7</accession>
<dbReference type="FunFam" id="1.10.10.60:FF:000154">
    <property type="entry name" value="Transcription factor SRM1"/>
    <property type="match status" value="1"/>
</dbReference>
<dbReference type="InterPro" id="IPR044636">
    <property type="entry name" value="RADIALIS-like"/>
</dbReference>
<dbReference type="OrthoDB" id="118550at2759"/>
<feature type="region of interest" description="Disordered" evidence="6">
    <location>
        <begin position="64"/>
        <end position="88"/>
    </location>
</feature>
<dbReference type="Proteomes" id="UP000295252">
    <property type="component" value="Chromosome XI"/>
</dbReference>
<dbReference type="AlphaFoldDB" id="A0A068UCL7"/>
<evidence type="ECO:0000256" key="2">
    <source>
        <dbReference type="ARBA" id="ARBA00022473"/>
    </source>
</evidence>
<dbReference type="InterPro" id="IPR009057">
    <property type="entry name" value="Homeodomain-like_sf"/>
</dbReference>
<evidence type="ECO:0000313" key="7">
    <source>
        <dbReference type="EMBL" id="CDP06290.1"/>
    </source>
</evidence>
<keyword evidence="2" id="KW-0217">Developmental protein</keyword>
<organism evidence="7 8">
    <name type="scientific">Coffea canephora</name>
    <name type="common">Robusta coffee</name>
    <dbReference type="NCBI Taxonomy" id="49390"/>
    <lineage>
        <taxon>Eukaryota</taxon>
        <taxon>Viridiplantae</taxon>
        <taxon>Streptophyta</taxon>
        <taxon>Embryophyta</taxon>
        <taxon>Tracheophyta</taxon>
        <taxon>Spermatophyta</taxon>
        <taxon>Magnoliopsida</taxon>
        <taxon>eudicotyledons</taxon>
        <taxon>Gunneridae</taxon>
        <taxon>Pentapetalae</taxon>
        <taxon>asterids</taxon>
        <taxon>lamiids</taxon>
        <taxon>Gentianales</taxon>
        <taxon>Rubiaceae</taxon>
        <taxon>Ixoroideae</taxon>
        <taxon>Gardenieae complex</taxon>
        <taxon>Bertiereae - Coffeeae clade</taxon>
        <taxon>Coffeeae</taxon>
        <taxon>Coffea</taxon>
    </lineage>
</organism>
<dbReference type="Gramene" id="CDP06290">
    <property type="protein sequence ID" value="CDP06290"/>
    <property type="gene ID" value="GSCOC_T00023048001"/>
</dbReference>
<dbReference type="InterPro" id="IPR001005">
    <property type="entry name" value="SANT/Myb"/>
</dbReference>
<reference evidence="8" key="1">
    <citation type="journal article" date="2014" name="Science">
        <title>The coffee genome provides insight into the convergent evolution of caffeine biosynthesis.</title>
        <authorList>
            <person name="Denoeud F."/>
            <person name="Carretero-Paulet L."/>
            <person name="Dereeper A."/>
            <person name="Droc G."/>
            <person name="Guyot R."/>
            <person name="Pietrella M."/>
            <person name="Zheng C."/>
            <person name="Alberti A."/>
            <person name="Anthony F."/>
            <person name="Aprea G."/>
            <person name="Aury J.M."/>
            <person name="Bento P."/>
            <person name="Bernard M."/>
            <person name="Bocs S."/>
            <person name="Campa C."/>
            <person name="Cenci A."/>
            <person name="Combes M.C."/>
            <person name="Crouzillat D."/>
            <person name="Da Silva C."/>
            <person name="Daddiego L."/>
            <person name="De Bellis F."/>
            <person name="Dussert S."/>
            <person name="Garsmeur O."/>
            <person name="Gayraud T."/>
            <person name="Guignon V."/>
            <person name="Jahn K."/>
            <person name="Jamilloux V."/>
            <person name="Joet T."/>
            <person name="Labadie K."/>
            <person name="Lan T."/>
            <person name="Leclercq J."/>
            <person name="Lepelley M."/>
            <person name="Leroy T."/>
            <person name="Li L.T."/>
            <person name="Librado P."/>
            <person name="Lopez L."/>
            <person name="Munoz A."/>
            <person name="Noel B."/>
            <person name="Pallavicini A."/>
            <person name="Perrotta G."/>
            <person name="Poncet V."/>
            <person name="Pot D."/>
            <person name="Priyono X."/>
            <person name="Rigoreau M."/>
            <person name="Rouard M."/>
            <person name="Rozas J."/>
            <person name="Tranchant-Dubreuil C."/>
            <person name="VanBuren R."/>
            <person name="Zhang Q."/>
            <person name="Andrade A.C."/>
            <person name="Argout X."/>
            <person name="Bertrand B."/>
            <person name="de Kochko A."/>
            <person name="Graziosi G."/>
            <person name="Henry R.J."/>
            <person name="Jayarama X."/>
            <person name="Ming R."/>
            <person name="Nagai C."/>
            <person name="Rounsley S."/>
            <person name="Sankoff D."/>
            <person name="Giuliano G."/>
            <person name="Albert V.A."/>
            <person name="Wincker P."/>
            <person name="Lashermes P."/>
        </authorList>
    </citation>
    <scope>NUCLEOTIDE SEQUENCE [LARGE SCALE GENOMIC DNA]</scope>
    <source>
        <strain evidence="8">cv. DH200-94</strain>
    </source>
</reference>
<keyword evidence="8" id="KW-1185">Reference proteome</keyword>
<evidence type="ECO:0000256" key="1">
    <source>
        <dbReference type="ARBA" id="ARBA00004123"/>
    </source>
</evidence>
<dbReference type="CDD" id="cd00167">
    <property type="entry name" value="SANT"/>
    <property type="match status" value="1"/>
</dbReference>
<evidence type="ECO:0000256" key="6">
    <source>
        <dbReference type="SAM" id="MobiDB-lite"/>
    </source>
</evidence>
<proteinExistence type="predicted"/>
<evidence type="ECO:0000256" key="3">
    <source>
        <dbReference type="ARBA" id="ARBA00023015"/>
    </source>
</evidence>